<proteinExistence type="predicted"/>
<reference evidence="2" key="2">
    <citation type="submission" date="2015-11" db="EMBL/GenBank/DDBJ databases">
        <authorList>
            <person name="Zhang Y."/>
            <person name="Guo Z."/>
        </authorList>
    </citation>
    <scope>NUCLEOTIDE SEQUENCE</scope>
</reference>
<gene>
    <name evidence="2" type="ORF">EmuJ_000841100</name>
</gene>
<organism evidence="2 3">
    <name type="scientific">Echinococcus multilocularis</name>
    <name type="common">Fox tapeworm</name>
    <dbReference type="NCBI Taxonomy" id="6211"/>
    <lineage>
        <taxon>Eukaryota</taxon>
        <taxon>Metazoa</taxon>
        <taxon>Spiralia</taxon>
        <taxon>Lophotrochozoa</taxon>
        <taxon>Platyhelminthes</taxon>
        <taxon>Cestoda</taxon>
        <taxon>Eucestoda</taxon>
        <taxon>Cyclophyllidea</taxon>
        <taxon>Taeniidae</taxon>
        <taxon>Echinococcus</taxon>
    </lineage>
</organism>
<keyword evidence="3" id="KW-1185">Reference proteome</keyword>
<feature type="region of interest" description="Disordered" evidence="1">
    <location>
        <begin position="1"/>
        <end position="40"/>
    </location>
</feature>
<name>A0A068YF14_ECHMU</name>
<accession>A0A068YF14</accession>
<dbReference type="EMBL" id="LN902841">
    <property type="protein sequence ID" value="CDS40812.1"/>
    <property type="molecule type" value="Genomic_DNA"/>
</dbReference>
<dbReference type="AlphaFoldDB" id="A0A068YF14"/>
<dbReference type="Proteomes" id="UP000017246">
    <property type="component" value="Unassembled WGS sequence"/>
</dbReference>
<evidence type="ECO:0000256" key="1">
    <source>
        <dbReference type="SAM" id="MobiDB-lite"/>
    </source>
</evidence>
<evidence type="ECO:0000313" key="3">
    <source>
        <dbReference type="Proteomes" id="UP000017246"/>
    </source>
</evidence>
<reference evidence="2" key="1">
    <citation type="journal article" date="2013" name="Nature">
        <title>The genomes of four tapeworm species reveal adaptations to parasitism.</title>
        <authorList>
            <person name="Tsai I.J."/>
            <person name="Zarowiecki M."/>
            <person name="Holroyd N."/>
            <person name="Garciarrubio A."/>
            <person name="Sanchez-Flores A."/>
            <person name="Brooks K.L."/>
            <person name="Tracey A."/>
            <person name="Bobes R.J."/>
            <person name="Fragoso G."/>
            <person name="Sciutto E."/>
            <person name="Aslett M."/>
            <person name="Beasley H."/>
            <person name="Bennett H.M."/>
            <person name="Cai J."/>
            <person name="Camicia F."/>
            <person name="Clark R."/>
            <person name="Cucher M."/>
            <person name="De Silva N."/>
            <person name="Day T.A."/>
            <person name="Deplazes P."/>
            <person name="Estrada K."/>
            <person name="Fernandez C."/>
            <person name="Holland P.W."/>
            <person name="Hou J."/>
            <person name="Hu S."/>
            <person name="Huckvale T."/>
            <person name="Hung S.S."/>
            <person name="Kamenetzky L."/>
            <person name="Keane J.A."/>
            <person name="Kiss F."/>
            <person name="Koziol U."/>
            <person name="Lambert O."/>
            <person name="Liu K."/>
            <person name="Luo X."/>
            <person name="Luo Y."/>
            <person name="Macchiaroli N."/>
            <person name="Nichol S."/>
            <person name="Paps J."/>
            <person name="Parkinson J."/>
            <person name="Pouchkina-Stantcheva N."/>
            <person name="Riddiford N."/>
            <person name="Rosenzvit M."/>
            <person name="Salinas G."/>
            <person name="Wasmuth J.D."/>
            <person name="Zamanian M."/>
            <person name="Zheng Y."/>
            <person name="Cai X."/>
            <person name="Soberon X."/>
            <person name="Olson P.D."/>
            <person name="Laclette J.P."/>
            <person name="Brehm K."/>
            <person name="Berriman M."/>
            <person name="Garciarrubio A."/>
            <person name="Bobes R.J."/>
            <person name="Fragoso G."/>
            <person name="Sanchez-Flores A."/>
            <person name="Estrada K."/>
            <person name="Cevallos M.A."/>
            <person name="Morett E."/>
            <person name="Gonzalez V."/>
            <person name="Portillo T."/>
            <person name="Ochoa-Leyva A."/>
            <person name="Jose M.V."/>
            <person name="Sciutto E."/>
            <person name="Landa A."/>
            <person name="Jimenez L."/>
            <person name="Valdes V."/>
            <person name="Carrero J.C."/>
            <person name="Larralde C."/>
            <person name="Morales-Montor J."/>
            <person name="Limon-Lason J."/>
            <person name="Soberon X."/>
            <person name="Laclette J.P."/>
        </authorList>
    </citation>
    <scope>NUCLEOTIDE SEQUENCE [LARGE SCALE GENOMIC DNA]</scope>
</reference>
<sequence>MRPDKGPPPVGCEDEVYVLTEERRSPNARNRETETHESRSTPLFSPHVIWLFCDKQKKALTPLFTATTLTSKSEFVIEDHYILMR</sequence>
<feature type="compositionally biased region" description="Basic and acidic residues" evidence="1">
    <location>
        <begin position="20"/>
        <end position="39"/>
    </location>
</feature>
<protein>
    <submittedName>
        <fullName evidence="2">Uncharacterized protein</fullName>
    </submittedName>
</protein>
<feature type="compositionally biased region" description="Pro residues" evidence="1">
    <location>
        <begin position="1"/>
        <end position="10"/>
    </location>
</feature>
<evidence type="ECO:0000313" key="2">
    <source>
        <dbReference type="EMBL" id="CDS40812.1"/>
    </source>
</evidence>